<evidence type="ECO:0000313" key="3">
    <source>
        <dbReference type="Proteomes" id="UP000243558"/>
    </source>
</evidence>
<dbReference type="Proteomes" id="UP000243558">
    <property type="component" value="Unassembled WGS sequence"/>
</dbReference>
<dbReference type="InterPro" id="IPR034139">
    <property type="entry name" value="TOPRIM_OLD"/>
</dbReference>
<keyword evidence="3" id="KW-1185">Reference proteome</keyword>
<dbReference type="SUPFAM" id="SSF52540">
    <property type="entry name" value="P-loop containing nucleoside triphosphate hydrolases"/>
    <property type="match status" value="1"/>
</dbReference>
<accession>A0A1A7NMY4</accession>
<protein>
    <submittedName>
        <fullName evidence="2">ATP-dependent endonuclease</fullName>
    </submittedName>
</protein>
<dbReference type="CDD" id="cd01026">
    <property type="entry name" value="TOPRIM_OLD"/>
    <property type="match status" value="1"/>
</dbReference>
<proteinExistence type="predicted"/>
<keyword evidence="2" id="KW-0255">Endonuclease</keyword>
<dbReference type="OrthoDB" id="5836727at2"/>
<dbReference type="InterPro" id="IPR022602">
    <property type="entry name" value="DUF2813"/>
</dbReference>
<dbReference type="GO" id="GO:0000731">
    <property type="term" value="P:DNA synthesis involved in DNA repair"/>
    <property type="evidence" value="ECO:0007669"/>
    <property type="project" value="TreeGrafter"/>
</dbReference>
<dbReference type="Pfam" id="PF20469">
    <property type="entry name" value="OLD-like_TOPRIM"/>
    <property type="match status" value="1"/>
</dbReference>
<dbReference type="PANTHER" id="PTHR32182">
    <property type="entry name" value="DNA REPLICATION AND REPAIR PROTEIN RECF"/>
    <property type="match status" value="1"/>
</dbReference>
<reference evidence="2 3" key="1">
    <citation type="submission" date="2014-11" db="EMBL/GenBank/DDBJ databases">
        <title>Pan-genome of Gallibacterium spp.</title>
        <authorList>
            <person name="Kudirkiene E."/>
            <person name="Bojesen A.M."/>
        </authorList>
    </citation>
    <scope>NUCLEOTIDE SEQUENCE [LARGE SCALE GENOMIC DNA]</scope>
    <source>
        <strain evidence="2 3">F151</strain>
    </source>
</reference>
<feature type="domain" description="OLD protein-like TOPRIM" evidence="1">
    <location>
        <begin position="350"/>
        <end position="414"/>
    </location>
</feature>
<keyword evidence="2" id="KW-0378">Hydrolase</keyword>
<dbReference type="EMBL" id="JTJM01000033">
    <property type="protein sequence ID" value="OBW91512.1"/>
    <property type="molecule type" value="Genomic_DNA"/>
</dbReference>
<dbReference type="RefSeq" id="WP_065239526.1">
    <property type="nucleotide sequence ID" value="NZ_JTJM01000033.1"/>
</dbReference>
<dbReference type="InterPro" id="IPR027417">
    <property type="entry name" value="P-loop_NTPase"/>
</dbReference>
<dbReference type="PATRIC" id="fig|505345.7.peg.1457"/>
<comment type="caution">
    <text evidence="2">The sequence shown here is derived from an EMBL/GenBank/DDBJ whole genome shotgun (WGS) entry which is preliminary data.</text>
</comment>
<evidence type="ECO:0000313" key="2">
    <source>
        <dbReference type="EMBL" id="OBW91512.1"/>
    </source>
</evidence>
<name>A0A1A7NMY4_9PAST</name>
<keyword evidence="2" id="KW-0540">Nuclease</keyword>
<dbReference type="GO" id="GO:0006302">
    <property type="term" value="P:double-strand break repair"/>
    <property type="evidence" value="ECO:0007669"/>
    <property type="project" value="TreeGrafter"/>
</dbReference>
<evidence type="ECO:0000259" key="1">
    <source>
        <dbReference type="Pfam" id="PF20469"/>
    </source>
</evidence>
<sequence>MYLKQIEVVGFRGIHRLSFQLRSNMVLIGENAWGKSSLLDLLSLIFNKEAEPYQFVADDFFYTLNDDAVKKISSINLLFTFSESIPEELQLPPQQFLRPVAVPHEDGFSRIYLRVFGEQLASGEIQTIYSFIDEQGNVIPLEPAQQAKLVSRLIQRHTVYRFRDARLAKQPFDLQPINFSKNLTPEIMASFAAVMTLLRYYFILERKPQQAIGDTSVLWQQAKKLAEQLRVGDEKLRRYFFVYLVKHFLPDDKTLFSQVSNPILLFEDPESRLHPRLMAIMWELLSYIPLQRLVTTNSVELLSNVPLHSICRLVRGEERIQAYQLERHDLGKVDLRRLTFHIHYNRSLALFSRAWIFVEGETEVWILNELAKVLEINLENEGIRIVEFAQCGVKPLIKYANLMGIAWHLLTDGDEAGRKYVSIAEELLRENEHAADKITPLPKRDIEHYFYDNGFEEVFKHLARLPEKYNYSKSQIIQRAIQNTSKPDLALAIVKAVKQSDNQLIPVLFRRLFSKMLLIAKEQGA</sequence>
<gene>
    <name evidence="2" type="ORF">QV01_07385</name>
</gene>
<dbReference type="Gene3D" id="3.40.50.300">
    <property type="entry name" value="P-loop containing nucleotide triphosphate hydrolases"/>
    <property type="match status" value="1"/>
</dbReference>
<dbReference type="AlphaFoldDB" id="A0A1A7NMY4"/>
<dbReference type="GO" id="GO:0004519">
    <property type="term" value="F:endonuclease activity"/>
    <property type="evidence" value="ECO:0007669"/>
    <property type="project" value="UniProtKB-KW"/>
</dbReference>
<dbReference type="PANTHER" id="PTHR32182:SF19">
    <property type="entry name" value="HOMOLOGY WITH RECF PROTEIN"/>
    <property type="match status" value="1"/>
</dbReference>
<dbReference type="Pfam" id="PF11398">
    <property type="entry name" value="DUF2813"/>
    <property type="match status" value="1"/>
</dbReference>
<organism evidence="2 3">
    <name type="scientific">Gallibacterium genomosp. 3</name>
    <dbReference type="NCBI Taxonomy" id="505345"/>
    <lineage>
        <taxon>Bacteria</taxon>
        <taxon>Pseudomonadati</taxon>
        <taxon>Pseudomonadota</taxon>
        <taxon>Gammaproteobacteria</taxon>
        <taxon>Pasteurellales</taxon>
        <taxon>Pasteurellaceae</taxon>
        <taxon>Gallibacterium</taxon>
    </lineage>
</organism>